<name>A0AAV4V4X7_CAEEX</name>
<comment type="cofactor">
    <cofactor evidence="1">
        <name>Fe cation</name>
        <dbReference type="ChEBI" id="CHEBI:24875"/>
    </cofactor>
</comment>
<comment type="caution">
    <text evidence="5">The sequence shown here is derived from an EMBL/GenBank/DDBJ whole genome shotgun (WGS) entry which is preliminary data.</text>
</comment>
<evidence type="ECO:0000256" key="3">
    <source>
        <dbReference type="ARBA" id="ARBA00023004"/>
    </source>
</evidence>
<dbReference type="PANTHER" id="PTHR20883">
    <property type="entry name" value="PHYTANOYL-COA DIOXYGENASE DOMAIN CONTAINING 1"/>
    <property type="match status" value="1"/>
</dbReference>
<dbReference type="EMBL" id="BPLR01013925">
    <property type="protein sequence ID" value="GIY64804.1"/>
    <property type="molecule type" value="Genomic_DNA"/>
</dbReference>
<dbReference type="SUPFAM" id="SSF51197">
    <property type="entry name" value="Clavaminate synthase-like"/>
    <property type="match status" value="2"/>
</dbReference>
<comment type="similarity">
    <text evidence="4">Belongs to the PhyH family. PHYHD1 subfamily.</text>
</comment>
<dbReference type="AlphaFoldDB" id="A0AAV4V4X7"/>
<evidence type="ECO:0000313" key="5">
    <source>
        <dbReference type="EMBL" id="GIY64803.1"/>
    </source>
</evidence>
<evidence type="ECO:0000256" key="2">
    <source>
        <dbReference type="ARBA" id="ARBA00022723"/>
    </source>
</evidence>
<dbReference type="GO" id="GO:0051213">
    <property type="term" value="F:dioxygenase activity"/>
    <property type="evidence" value="ECO:0007669"/>
    <property type="project" value="UniProtKB-KW"/>
</dbReference>
<dbReference type="Proteomes" id="UP001054945">
    <property type="component" value="Unassembled WGS sequence"/>
</dbReference>
<dbReference type="Pfam" id="PF05721">
    <property type="entry name" value="PhyH"/>
    <property type="match status" value="2"/>
</dbReference>
<keyword evidence="6" id="KW-0223">Dioxygenase</keyword>
<keyword evidence="6" id="KW-0560">Oxidoreductase</keyword>
<reference evidence="5 7" key="1">
    <citation type="submission" date="2021-06" db="EMBL/GenBank/DDBJ databases">
        <title>Caerostris extrusa draft genome.</title>
        <authorList>
            <person name="Kono N."/>
            <person name="Arakawa K."/>
        </authorList>
    </citation>
    <scope>NUCLEOTIDE SEQUENCE [LARGE SCALE GENOMIC DNA]</scope>
</reference>
<evidence type="ECO:0000313" key="7">
    <source>
        <dbReference type="Proteomes" id="UP001054945"/>
    </source>
</evidence>
<dbReference type="PANTHER" id="PTHR20883:SF15">
    <property type="entry name" value="PHYTANOYL-COA DIOXYGENASE DOMAIN-CONTAINING PROTEIN 1"/>
    <property type="match status" value="1"/>
</dbReference>
<evidence type="ECO:0000256" key="1">
    <source>
        <dbReference type="ARBA" id="ARBA00001962"/>
    </source>
</evidence>
<evidence type="ECO:0000256" key="4">
    <source>
        <dbReference type="ARBA" id="ARBA00038356"/>
    </source>
</evidence>
<keyword evidence="2" id="KW-0479">Metal-binding</keyword>
<dbReference type="InterPro" id="IPR008775">
    <property type="entry name" value="Phytyl_CoA_dOase-like"/>
</dbReference>
<evidence type="ECO:0000313" key="6">
    <source>
        <dbReference type="EMBL" id="GIY64804.1"/>
    </source>
</evidence>
<protein>
    <submittedName>
        <fullName evidence="6">Phytanoyl-CoA dioxygenase domain-containing protein 1</fullName>
    </submittedName>
</protein>
<dbReference type="Gene3D" id="2.60.120.620">
    <property type="entry name" value="q2cbj1_9rhob like domain"/>
    <property type="match status" value="2"/>
</dbReference>
<sequence length="166" mass="18976">MNSETVFQEFTVKGFTLIENFINSSEVENLLQECSTIVQNMELPEHCSVFHTGKDQARDEYFITSGDKISFFFEKDAVNEKVMKILKYNDPVVVQSMVIFKHPEIGGLGDCVIIHGSVIHKSGKNTSNMSRPVYTFHIVEKNDTKYSKENWLQPSEALPFPSLYLN</sequence>
<gene>
    <name evidence="6" type="primary">phyhd1</name>
    <name evidence="6" type="ORF">CEXT_513171</name>
    <name evidence="5" type="ORF">CEXT_513172</name>
</gene>
<keyword evidence="7" id="KW-1185">Reference proteome</keyword>
<organism evidence="5 7">
    <name type="scientific">Caerostris extrusa</name>
    <name type="common">Bark spider</name>
    <name type="synonym">Caerostris bankana</name>
    <dbReference type="NCBI Taxonomy" id="172846"/>
    <lineage>
        <taxon>Eukaryota</taxon>
        <taxon>Metazoa</taxon>
        <taxon>Ecdysozoa</taxon>
        <taxon>Arthropoda</taxon>
        <taxon>Chelicerata</taxon>
        <taxon>Arachnida</taxon>
        <taxon>Araneae</taxon>
        <taxon>Araneomorphae</taxon>
        <taxon>Entelegynae</taxon>
        <taxon>Araneoidea</taxon>
        <taxon>Araneidae</taxon>
        <taxon>Caerostris</taxon>
    </lineage>
</organism>
<keyword evidence="3" id="KW-0408">Iron</keyword>
<dbReference type="GO" id="GO:0046872">
    <property type="term" value="F:metal ion binding"/>
    <property type="evidence" value="ECO:0007669"/>
    <property type="project" value="UniProtKB-KW"/>
</dbReference>
<dbReference type="EMBL" id="BPLR01013925">
    <property type="protein sequence ID" value="GIY64803.1"/>
    <property type="molecule type" value="Genomic_DNA"/>
</dbReference>
<proteinExistence type="inferred from homology"/>
<accession>A0AAV4V4X7</accession>